<proteinExistence type="predicted"/>
<name>A0ABR6HJG0_9RHOB</name>
<reference evidence="5 6" key="1">
    <citation type="submission" date="2020-08" db="EMBL/GenBank/DDBJ databases">
        <title>Genomic Encyclopedia of Type Strains, Phase III (KMG-III): the genomes of soil and plant-associated and newly described type strains.</title>
        <authorList>
            <person name="Whitman W."/>
        </authorList>
    </citation>
    <scope>NUCLEOTIDE SEQUENCE [LARGE SCALE GENOMIC DNA]</scope>
    <source>
        <strain evidence="5 6">CECT 8572</strain>
    </source>
</reference>
<keyword evidence="2" id="KW-0472">Membrane</keyword>
<gene>
    <name evidence="5" type="ORF">FHS00_000093</name>
</gene>
<evidence type="ECO:0000256" key="1">
    <source>
        <dbReference type="SAM" id="MobiDB-lite"/>
    </source>
</evidence>
<sequence>MRLWLALIVMLMAAPLRADPACEAIAALGRVAAGSRAGDLAGLDRALRRIDTERAMWDLRGHPLARHRADLDAALRLAEEAVTLARRDGEAAAHARLAAPAARAVQGRLVLLLARHACAPERAAGPQAGPEAEERPGPATGDGLAGMRMADLAGLGLGALVLAGLGTLLGRLLARRNRRRRRQARRHAVNLPARLRAGRSETETRLVDISRLGAKLRLDPEFEPGPLGAVIITLGDRRIGARARWRNRHYVGVQFLRPLPEDAVAPILTLPEPEGVAPQPG</sequence>
<dbReference type="RefSeq" id="WP_183468821.1">
    <property type="nucleotide sequence ID" value="NZ_JACIBX010000001.1"/>
</dbReference>
<dbReference type="Proteomes" id="UP000576152">
    <property type="component" value="Unassembled WGS sequence"/>
</dbReference>
<feature type="transmembrane region" description="Helical" evidence="2">
    <location>
        <begin position="152"/>
        <end position="174"/>
    </location>
</feature>
<evidence type="ECO:0000259" key="4">
    <source>
        <dbReference type="Pfam" id="PF07238"/>
    </source>
</evidence>
<evidence type="ECO:0000313" key="5">
    <source>
        <dbReference type="EMBL" id="MBB3710540.1"/>
    </source>
</evidence>
<dbReference type="Gene3D" id="2.40.10.220">
    <property type="entry name" value="predicted glycosyltransferase like domains"/>
    <property type="match status" value="1"/>
</dbReference>
<keyword evidence="2" id="KW-1133">Transmembrane helix</keyword>
<keyword evidence="6" id="KW-1185">Reference proteome</keyword>
<keyword evidence="3" id="KW-0732">Signal</keyword>
<keyword evidence="2" id="KW-0812">Transmembrane</keyword>
<dbReference type="InterPro" id="IPR009875">
    <property type="entry name" value="PilZ_domain"/>
</dbReference>
<dbReference type="Pfam" id="PF07238">
    <property type="entry name" value="PilZ"/>
    <property type="match status" value="1"/>
</dbReference>
<evidence type="ECO:0000256" key="3">
    <source>
        <dbReference type="SAM" id="SignalP"/>
    </source>
</evidence>
<feature type="signal peptide" evidence="3">
    <location>
        <begin position="1"/>
        <end position="18"/>
    </location>
</feature>
<feature type="region of interest" description="Disordered" evidence="1">
    <location>
        <begin position="122"/>
        <end position="143"/>
    </location>
</feature>
<evidence type="ECO:0000256" key="2">
    <source>
        <dbReference type="SAM" id="Phobius"/>
    </source>
</evidence>
<organism evidence="5 6">
    <name type="scientific">Limimaricola variabilis</name>
    <dbReference type="NCBI Taxonomy" id="1492771"/>
    <lineage>
        <taxon>Bacteria</taxon>
        <taxon>Pseudomonadati</taxon>
        <taxon>Pseudomonadota</taxon>
        <taxon>Alphaproteobacteria</taxon>
        <taxon>Rhodobacterales</taxon>
        <taxon>Paracoccaceae</taxon>
        <taxon>Limimaricola</taxon>
    </lineage>
</organism>
<dbReference type="EMBL" id="JACIBX010000001">
    <property type="protein sequence ID" value="MBB3710540.1"/>
    <property type="molecule type" value="Genomic_DNA"/>
</dbReference>
<comment type="caution">
    <text evidence="5">The sequence shown here is derived from an EMBL/GenBank/DDBJ whole genome shotgun (WGS) entry which is preliminary data.</text>
</comment>
<feature type="chain" id="PRO_5045164007" description="PilZ domain-containing protein" evidence="3">
    <location>
        <begin position="19"/>
        <end position="281"/>
    </location>
</feature>
<dbReference type="SUPFAM" id="SSF141371">
    <property type="entry name" value="PilZ domain-like"/>
    <property type="match status" value="1"/>
</dbReference>
<protein>
    <recommendedName>
        <fullName evidence="4">PilZ domain-containing protein</fullName>
    </recommendedName>
</protein>
<evidence type="ECO:0000313" key="6">
    <source>
        <dbReference type="Proteomes" id="UP000576152"/>
    </source>
</evidence>
<accession>A0ABR6HJG0</accession>
<feature type="domain" description="PilZ" evidence="4">
    <location>
        <begin position="181"/>
        <end position="263"/>
    </location>
</feature>